<dbReference type="SUPFAM" id="SSF55729">
    <property type="entry name" value="Acyl-CoA N-acyltransferases (Nat)"/>
    <property type="match status" value="1"/>
</dbReference>
<dbReference type="GeneID" id="114326985"/>
<gene>
    <name evidence="3" type="primary">LOC114326985</name>
</gene>
<protein>
    <submittedName>
        <fullName evidence="3">Uncharacterized protein LOC114326985</fullName>
    </submittedName>
</protein>
<dbReference type="KEGG" id="dvv:114326985"/>
<dbReference type="EnsemblMetazoa" id="XM_028275477.2">
    <property type="protein sequence ID" value="XP_028131278.1"/>
    <property type="gene ID" value="LOC114326985"/>
</dbReference>
<dbReference type="Proteomes" id="UP001652700">
    <property type="component" value="Unplaced"/>
</dbReference>
<dbReference type="AlphaFoldDB" id="A0A6P7FD13"/>
<dbReference type="Gene3D" id="3.40.630.30">
    <property type="match status" value="1"/>
</dbReference>
<sequence length="249" mass="28088">MVQKKVWAASNDGAIEYISLTSEYLEDALDVLRKSFYRYEAGCFATGLSEDLEAMAEMDSYMIEVAKGGVSIVAVEKATNIVCGVAFNKIQLDHGPSGKNYYKNYLNMFKTRPTREIFLFMQKCDELMDVFTPFNVSSVMEIMFLATSPDFTKRGIALQLCEASTELAKALKMKQNVKHSLDGRVLPLEPTPQAVSAIFTSPYSQKIGRKLNWTIIDKISFDKFYTRGKPFSSVLGNYVKYITVECKKI</sequence>
<reference evidence="1" key="2">
    <citation type="submission" date="2025-05" db="UniProtKB">
        <authorList>
            <consortium name="EnsemblMetazoa"/>
        </authorList>
    </citation>
    <scope>IDENTIFICATION</scope>
</reference>
<dbReference type="GO" id="GO:0008080">
    <property type="term" value="F:N-acetyltransferase activity"/>
    <property type="evidence" value="ECO:0007669"/>
    <property type="project" value="TreeGrafter"/>
</dbReference>
<dbReference type="PANTHER" id="PTHR20905:SF28">
    <property type="entry name" value="GH28833P-RELATED"/>
    <property type="match status" value="1"/>
</dbReference>
<keyword evidence="2" id="KW-1185">Reference proteome</keyword>
<evidence type="ECO:0000313" key="2">
    <source>
        <dbReference type="Proteomes" id="UP001652700"/>
    </source>
</evidence>
<accession>A0A6P7FD13</accession>
<dbReference type="RefSeq" id="XP_028131278.1">
    <property type="nucleotide sequence ID" value="XM_028275477.1"/>
</dbReference>
<proteinExistence type="predicted"/>
<dbReference type="InterPro" id="IPR016181">
    <property type="entry name" value="Acyl_CoA_acyltransferase"/>
</dbReference>
<dbReference type="PANTHER" id="PTHR20905">
    <property type="entry name" value="N-ACETYLTRANSFERASE-RELATED"/>
    <property type="match status" value="1"/>
</dbReference>
<evidence type="ECO:0000313" key="3">
    <source>
        <dbReference type="RefSeq" id="XP_028131278.1"/>
    </source>
</evidence>
<reference evidence="3" key="1">
    <citation type="submission" date="2025-04" db="UniProtKB">
        <authorList>
            <consortium name="RefSeq"/>
        </authorList>
    </citation>
    <scope>IDENTIFICATION</scope>
    <source>
        <tissue evidence="3">Whole insect</tissue>
    </source>
</reference>
<organism evidence="3">
    <name type="scientific">Diabrotica virgifera virgifera</name>
    <name type="common">western corn rootworm</name>
    <dbReference type="NCBI Taxonomy" id="50390"/>
    <lineage>
        <taxon>Eukaryota</taxon>
        <taxon>Metazoa</taxon>
        <taxon>Ecdysozoa</taxon>
        <taxon>Arthropoda</taxon>
        <taxon>Hexapoda</taxon>
        <taxon>Insecta</taxon>
        <taxon>Pterygota</taxon>
        <taxon>Neoptera</taxon>
        <taxon>Endopterygota</taxon>
        <taxon>Coleoptera</taxon>
        <taxon>Polyphaga</taxon>
        <taxon>Cucujiformia</taxon>
        <taxon>Chrysomeloidea</taxon>
        <taxon>Chrysomelidae</taxon>
        <taxon>Galerucinae</taxon>
        <taxon>Diabroticina</taxon>
        <taxon>Diabroticites</taxon>
        <taxon>Diabrotica</taxon>
    </lineage>
</organism>
<dbReference type="OrthoDB" id="8191594at2759"/>
<evidence type="ECO:0000313" key="1">
    <source>
        <dbReference type="EnsemblMetazoa" id="XP_028131278.1"/>
    </source>
</evidence>
<name>A0A6P7FD13_DIAVI</name>
<dbReference type="InParanoid" id="A0A6P7FD13"/>